<keyword evidence="1" id="KW-0732">Signal</keyword>
<protein>
    <submittedName>
        <fullName evidence="2">Uncharacterized protein</fullName>
    </submittedName>
</protein>
<evidence type="ECO:0000313" key="2">
    <source>
        <dbReference type="EMBL" id="KAK2020736.1"/>
    </source>
</evidence>
<organism evidence="2 3">
    <name type="scientific">Colletotrichum zoysiae</name>
    <dbReference type="NCBI Taxonomy" id="1216348"/>
    <lineage>
        <taxon>Eukaryota</taxon>
        <taxon>Fungi</taxon>
        <taxon>Dikarya</taxon>
        <taxon>Ascomycota</taxon>
        <taxon>Pezizomycotina</taxon>
        <taxon>Sordariomycetes</taxon>
        <taxon>Hypocreomycetidae</taxon>
        <taxon>Glomerellales</taxon>
        <taxon>Glomerellaceae</taxon>
        <taxon>Colletotrichum</taxon>
        <taxon>Colletotrichum graminicola species complex</taxon>
    </lineage>
</organism>
<reference evidence="2" key="1">
    <citation type="submission" date="2021-06" db="EMBL/GenBank/DDBJ databases">
        <title>Comparative genomics, transcriptomics and evolutionary studies reveal genomic signatures of adaptation to plant cell wall in hemibiotrophic fungi.</title>
        <authorList>
            <consortium name="DOE Joint Genome Institute"/>
            <person name="Baroncelli R."/>
            <person name="Diaz J.F."/>
            <person name="Benocci T."/>
            <person name="Peng M."/>
            <person name="Battaglia E."/>
            <person name="Haridas S."/>
            <person name="Andreopoulos W."/>
            <person name="Labutti K."/>
            <person name="Pangilinan J."/>
            <person name="Floch G.L."/>
            <person name="Makela M.R."/>
            <person name="Henrissat B."/>
            <person name="Grigoriev I.V."/>
            <person name="Crouch J.A."/>
            <person name="De Vries R.P."/>
            <person name="Sukno S.A."/>
            <person name="Thon M.R."/>
        </authorList>
    </citation>
    <scope>NUCLEOTIDE SEQUENCE</scope>
    <source>
        <strain evidence="2">MAFF235873</strain>
    </source>
</reference>
<comment type="caution">
    <text evidence="2">The sequence shown here is derived from an EMBL/GenBank/DDBJ whole genome shotgun (WGS) entry which is preliminary data.</text>
</comment>
<dbReference type="EMBL" id="MU843180">
    <property type="protein sequence ID" value="KAK2020736.1"/>
    <property type="molecule type" value="Genomic_DNA"/>
</dbReference>
<dbReference type="AlphaFoldDB" id="A0AAD9H2T8"/>
<evidence type="ECO:0000313" key="3">
    <source>
        <dbReference type="Proteomes" id="UP001232148"/>
    </source>
</evidence>
<evidence type="ECO:0000256" key="1">
    <source>
        <dbReference type="SAM" id="SignalP"/>
    </source>
</evidence>
<keyword evidence="3" id="KW-1185">Reference proteome</keyword>
<accession>A0AAD9H2T8</accession>
<feature type="signal peptide" evidence="1">
    <location>
        <begin position="1"/>
        <end position="44"/>
    </location>
</feature>
<dbReference type="Proteomes" id="UP001232148">
    <property type="component" value="Unassembled WGS sequence"/>
</dbReference>
<feature type="chain" id="PRO_5041908232" evidence="1">
    <location>
        <begin position="45"/>
        <end position="122"/>
    </location>
</feature>
<name>A0AAD9H2T8_9PEZI</name>
<proteinExistence type="predicted"/>
<sequence>MCNRCLRPRCLHSPPTGGTQQISPEHERISFLLLLLLLFRFLSTEHGGNSLIRPNSAMPEAWNRALLDVSNLYFDIPSTSPDCHRWYFHHWMKHITFSFPLLPLEITLKTPKEDPARLVQCS</sequence>
<gene>
    <name evidence="2" type="ORF">LX32DRAFT_294629</name>
</gene>